<feature type="transmembrane region" description="Helical" evidence="6">
    <location>
        <begin position="115"/>
        <end position="137"/>
    </location>
</feature>
<feature type="transmembrane region" description="Helical" evidence="6">
    <location>
        <begin position="232"/>
        <end position="253"/>
    </location>
</feature>
<dbReference type="InterPro" id="IPR036259">
    <property type="entry name" value="MFS_trans_sf"/>
</dbReference>
<dbReference type="GO" id="GO:0005886">
    <property type="term" value="C:plasma membrane"/>
    <property type="evidence" value="ECO:0007669"/>
    <property type="project" value="UniProtKB-SubCell"/>
</dbReference>
<reference evidence="8 9" key="1">
    <citation type="submission" date="2019-06" db="EMBL/GenBank/DDBJ databases">
        <title>Sequencing the genomes of 1000 actinobacteria strains.</title>
        <authorList>
            <person name="Klenk H.-P."/>
        </authorList>
    </citation>
    <scope>NUCLEOTIDE SEQUENCE [LARGE SCALE GENOMIC DNA]</scope>
    <source>
        <strain evidence="8 9">DSM 45301</strain>
    </source>
</reference>
<dbReference type="PANTHER" id="PTHR23501">
    <property type="entry name" value="MAJOR FACILITATOR SUPERFAMILY"/>
    <property type="match status" value="1"/>
</dbReference>
<feature type="transmembrane region" description="Helical" evidence="6">
    <location>
        <begin position="167"/>
        <end position="185"/>
    </location>
</feature>
<dbReference type="InterPro" id="IPR011701">
    <property type="entry name" value="MFS"/>
</dbReference>
<feature type="region of interest" description="Disordered" evidence="5">
    <location>
        <begin position="504"/>
        <end position="538"/>
    </location>
</feature>
<feature type="transmembrane region" description="Helical" evidence="6">
    <location>
        <begin position="259"/>
        <end position="283"/>
    </location>
</feature>
<feature type="transmembrane region" description="Helical" evidence="6">
    <location>
        <begin position="197"/>
        <end position="220"/>
    </location>
</feature>
<evidence type="ECO:0000313" key="9">
    <source>
        <dbReference type="Proteomes" id="UP000315677"/>
    </source>
</evidence>
<feature type="transmembrane region" description="Helical" evidence="6">
    <location>
        <begin position="295"/>
        <end position="317"/>
    </location>
</feature>
<evidence type="ECO:0000313" key="8">
    <source>
        <dbReference type="EMBL" id="TQM11432.1"/>
    </source>
</evidence>
<dbReference type="Proteomes" id="UP000315677">
    <property type="component" value="Unassembled WGS sequence"/>
</dbReference>
<feature type="region of interest" description="Disordered" evidence="5">
    <location>
        <begin position="654"/>
        <end position="678"/>
    </location>
</feature>
<dbReference type="EMBL" id="VFPA01000002">
    <property type="protein sequence ID" value="TQM11432.1"/>
    <property type="molecule type" value="Genomic_DNA"/>
</dbReference>
<comment type="subcellular location">
    <subcellularLocation>
        <location evidence="1">Cell membrane</location>
        <topology evidence="1">Multi-pass membrane protein</topology>
    </subcellularLocation>
</comment>
<dbReference type="GO" id="GO:0022857">
    <property type="term" value="F:transmembrane transporter activity"/>
    <property type="evidence" value="ECO:0007669"/>
    <property type="project" value="InterPro"/>
</dbReference>
<dbReference type="Gene3D" id="1.20.1250.20">
    <property type="entry name" value="MFS general substrate transporter like domains"/>
    <property type="match status" value="2"/>
</dbReference>
<protein>
    <submittedName>
        <fullName evidence="8">Putative MFS family arabinose efflux permease</fullName>
    </submittedName>
</protein>
<dbReference type="InterPro" id="IPR020846">
    <property type="entry name" value="MFS_dom"/>
</dbReference>
<organism evidence="8 9">
    <name type="scientific">Pseudonocardia kunmingensis</name>
    <dbReference type="NCBI Taxonomy" id="630975"/>
    <lineage>
        <taxon>Bacteria</taxon>
        <taxon>Bacillati</taxon>
        <taxon>Actinomycetota</taxon>
        <taxon>Actinomycetes</taxon>
        <taxon>Pseudonocardiales</taxon>
        <taxon>Pseudonocardiaceae</taxon>
        <taxon>Pseudonocardia</taxon>
    </lineage>
</organism>
<sequence length="678" mass="69697">MHASSPLHGASTGTTFTRQTCRRELTVNDATVELDPVVEERRWSARLIGWVVVLVLANRVADTVLTTPQMVTSEILEHFGTNQVAWLNSSALLAGAIWSPLLAKSADIFGKRHVLLITLFVAGAGSVLCLVAPNIGIFLLGRLLQGSAMAVVFLTVALTRQISAPRVAMTAIGIVTSASAIIGIVEPFLMEPLIDRFGFQSVFVVSVALAAAAALCIRLFIPESPIRSNGRVDVSGALLLGGGLAGVLGYASLGQDLGWLSGGMIALLVAGVAALAGWGILALRVDEPIVDIRALSRPLLLTLLAIVLAAGSFQAVIQLTDLIASVPPELGLGYGLKDAGPNALLFAAPAPGIVLGGIFAGWLATRIGPARTLLGGIAIGTVGTLTMLAGVSSFPLAVAGFGLLGTAAGAINTSGFNLATGLAPPERHGVVSGLVSVMLAVGGAVVTVAGTAVLNATPTVIDGTPQNSATGMYLYILIAGILFVLSTVTAIVLVRKRFAPRQAPRSAEAAERAPGSTAHRITPSPRHRAPRSSAAGGSARTRALRLTAGIGGMLLAGVAVFFGVQISTAGDGTALLGYRQVAVGPDQERVEVGALLGSVDVVVPDGVRARVAGRVVFGGTECERACSEPGREIVVDAVGAFAMVDVMRPGEILADEREQAREDAEDARERAQEARDDE</sequence>
<dbReference type="SUPFAM" id="SSF103473">
    <property type="entry name" value="MFS general substrate transporter"/>
    <property type="match status" value="1"/>
</dbReference>
<evidence type="ECO:0000256" key="4">
    <source>
        <dbReference type="ARBA" id="ARBA00023136"/>
    </source>
</evidence>
<evidence type="ECO:0000256" key="1">
    <source>
        <dbReference type="ARBA" id="ARBA00004651"/>
    </source>
</evidence>
<dbReference type="AlphaFoldDB" id="A0A543DQ13"/>
<feature type="transmembrane region" description="Helical" evidence="6">
    <location>
        <begin position="372"/>
        <end position="391"/>
    </location>
</feature>
<name>A0A543DQ13_9PSEU</name>
<evidence type="ECO:0000256" key="6">
    <source>
        <dbReference type="SAM" id="Phobius"/>
    </source>
</evidence>
<comment type="caution">
    <text evidence="8">The sequence shown here is derived from an EMBL/GenBank/DDBJ whole genome shotgun (WGS) entry which is preliminary data.</text>
</comment>
<feature type="transmembrane region" description="Helical" evidence="6">
    <location>
        <begin position="543"/>
        <end position="564"/>
    </location>
</feature>
<feature type="domain" description="Major facilitator superfamily (MFS) profile" evidence="7">
    <location>
        <begin position="45"/>
        <end position="498"/>
    </location>
</feature>
<accession>A0A543DQ13</accession>
<dbReference type="PANTHER" id="PTHR23501:SF197">
    <property type="entry name" value="COMD"/>
    <property type="match status" value="1"/>
</dbReference>
<keyword evidence="2 6" id="KW-0812">Transmembrane</keyword>
<feature type="transmembrane region" description="Helical" evidence="6">
    <location>
        <begin position="397"/>
        <end position="418"/>
    </location>
</feature>
<proteinExistence type="predicted"/>
<dbReference type="Pfam" id="PF07690">
    <property type="entry name" value="MFS_1"/>
    <property type="match status" value="2"/>
</dbReference>
<evidence type="ECO:0000256" key="3">
    <source>
        <dbReference type="ARBA" id="ARBA00022989"/>
    </source>
</evidence>
<dbReference type="PROSITE" id="PS50850">
    <property type="entry name" value="MFS"/>
    <property type="match status" value="1"/>
</dbReference>
<evidence type="ECO:0000256" key="5">
    <source>
        <dbReference type="SAM" id="MobiDB-lite"/>
    </source>
</evidence>
<keyword evidence="4 6" id="KW-0472">Membrane</keyword>
<evidence type="ECO:0000259" key="7">
    <source>
        <dbReference type="PROSITE" id="PS50850"/>
    </source>
</evidence>
<keyword evidence="9" id="KW-1185">Reference proteome</keyword>
<feature type="transmembrane region" description="Helical" evidence="6">
    <location>
        <begin position="430"/>
        <end position="453"/>
    </location>
</feature>
<keyword evidence="3 6" id="KW-1133">Transmembrane helix</keyword>
<evidence type="ECO:0000256" key="2">
    <source>
        <dbReference type="ARBA" id="ARBA00022692"/>
    </source>
</evidence>
<gene>
    <name evidence="8" type="ORF">FB558_3995</name>
</gene>
<feature type="transmembrane region" description="Helical" evidence="6">
    <location>
        <begin position="473"/>
        <end position="494"/>
    </location>
</feature>
<feature type="transmembrane region" description="Helical" evidence="6">
    <location>
        <begin position="343"/>
        <end position="365"/>
    </location>
</feature>